<keyword evidence="30" id="KW-0376">Hydrogen peroxide</keyword>
<dbReference type="PROSITE" id="PS00435">
    <property type="entry name" value="PEROXIDASE_1"/>
    <property type="match status" value="1"/>
</dbReference>
<dbReference type="FunFam" id="3.80.10.10:FF:000453">
    <property type="entry name" value="Leucine-rich receptor-like protein kinase family protein"/>
    <property type="match status" value="1"/>
</dbReference>
<evidence type="ECO:0000256" key="24">
    <source>
        <dbReference type="ARBA" id="ARBA00022989"/>
    </source>
</evidence>
<evidence type="ECO:0000256" key="3">
    <source>
        <dbReference type="ARBA" id="ARBA00004251"/>
    </source>
</evidence>
<feature type="region of interest" description="Disordered" evidence="34">
    <location>
        <begin position="245"/>
        <end position="276"/>
    </location>
</feature>
<dbReference type="Pfam" id="PF08263">
    <property type="entry name" value="LRRNT_2"/>
    <property type="match status" value="1"/>
</dbReference>
<dbReference type="HOGENOM" id="CLU_239400_0_0_1"/>
<evidence type="ECO:0000256" key="11">
    <source>
        <dbReference type="ARBA" id="ARBA00022617"/>
    </source>
</evidence>
<dbReference type="PANTHER" id="PTHR48053:SF123">
    <property type="entry name" value="PROTEIN KINASE DOMAIN-CONTAINING PROTEIN"/>
    <property type="match status" value="1"/>
</dbReference>
<dbReference type="Gramene" id="OGLUM02G20600.1">
    <property type="protein sequence ID" value="OGLUM02G20600.1"/>
    <property type="gene ID" value="OGLUM02G20600"/>
</dbReference>
<evidence type="ECO:0000256" key="9">
    <source>
        <dbReference type="ARBA" id="ARBA00022559"/>
    </source>
</evidence>
<evidence type="ECO:0000256" key="34">
    <source>
        <dbReference type="SAM" id="MobiDB-lite"/>
    </source>
</evidence>
<feature type="compositionally biased region" description="Pro residues" evidence="34">
    <location>
        <begin position="14"/>
        <end position="26"/>
    </location>
</feature>
<keyword evidence="12" id="KW-0934">Plastid</keyword>
<dbReference type="PRINTS" id="PR00019">
    <property type="entry name" value="LEURICHRPT"/>
</dbReference>
<evidence type="ECO:0000256" key="21">
    <source>
        <dbReference type="ARBA" id="ARBA00022840"/>
    </source>
</evidence>
<dbReference type="SUPFAM" id="SSF52058">
    <property type="entry name" value="L domain-like"/>
    <property type="match status" value="3"/>
</dbReference>
<dbReference type="InterPro" id="IPR001245">
    <property type="entry name" value="Ser-Thr/Tyr_kinase_cat_dom"/>
</dbReference>
<feature type="compositionally biased region" description="Pro residues" evidence="34">
    <location>
        <begin position="369"/>
        <end position="381"/>
    </location>
</feature>
<dbReference type="InterPro" id="IPR008266">
    <property type="entry name" value="Tyr_kinase_AS"/>
</dbReference>
<evidence type="ECO:0000256" key="7">
    <source>
        <dbReference type="ARBA" id="ARBA00022528"/>
    </source>
</evidence>
<keyword evidence="39" id="KW-1185">Reference proteome</keyword>
<dbReference type="FunFam" id="3.80.10.10:FF:000177">
    <property type="entry name" value="Leucine-rich repeat receptor-like serine/threonine-protein kinase At1g17230"/>
    <property type="match status" value="1"/>
</dbReference>
<keyword evidence="24 35" id="KW-1133">Transmembrane helix</keyword>
<evidence type="ECO:0000256" key="18">
    <source>
        <dbReference type="ARBA" id="ARBA00022741"/>
    </source>
</evidence>
<feature type="compositionally biased region" description="Basic and acidic residues" evidence="34">
    <location>
        <begin position="251"/>
        <end position="270"/>
    </location>
</feature>
<feature type="region of interest" description="Disordered" evidence="34">
    <location>
        <begin position="1"/>
        <end position="31"/>
    </location>
</feature>
<feature type="region of interest" description="Disordered" evidence="34">
    <location>
        <begin position="45"/>
        <end position="66"/>
    </location>
</feature>
<evidence type="ECO:0000256" key="14">
    <source>
        <dbReference type="ARBA" id="ARBA00022692"/>
    </source>
</evidence>
<dbReference type="InterPro" id="IPR000719">
    <property type="entry name" value="Prot_kinase_dom"/>
</dbReference>
<keyword evidence="10" id="KW-0433">Leucine-rich repeat</keyword>
<dbReference type="GO" id="GO:0005886">
    <property type="term" value="C:plasma membrane"/>
    <property type="evidence" value="ECO:0007669"/>
    <property type="project" value="UniProtKB-SubCell"/>
</dbReference>
<proteinExistence type="inferred from homology"/>
<evidence type="ECO:0000256" key="27">
    <source>
        <dbReference type="ARBA" id="ARBA00023136"/>
    </source>
</evidence>
<reference evidence="38" key="1">
    <citation type="submission" date="2015-04" db="UniProtKB">
        <authorList>
            <consortium name="EnsemblPlants"/>
        </authorList>
    </citation>
    <scope>IDENTIFICATION</scope>
</reference>
<dbReference type="FunFam" id="1.10.510.10:FF:000479">
    <property type="entry name" value="Leucine-rich repeat receptor-like protein kinase"/>
    <property type="match status" value="1"/>
</dbReference>
<dbReference type="SUPFAM" id="SSF56112">
    <property type="entry name" value="Protein kinase-like (PK-like)"/>
    <property type="match status" value="1"/>
</dbReference>
<dbReference type="FunFam" id="3.80.10.10:FF:000416">
    <property type="entry name" value="Probable leucine-rich repeat receptor-like protein kinase At5g63930"/>
    <property type="match status" value="1"/>
</dbReference>
<sequence length="1751" mass="191357">MAERIAASLLPAASPSPAPSPSPPRPRVSAAAAASFPCCSTSAGGLRLRSRPSRFPQKAATTRSGRAGAGARAVVRCMAAAAVAASDAAQLKSAREDIREILKTTYCHPIMVRLGWHDSGTYDKNIEEWPQRGGADGSLRFDAELSHGANAGLINALKLIQPIKDKYPGITYADLFQLASATAIEEAGGPKIPMKYGRVDVTAAEQCPPEGRLPDAGPRVPADHLREVFYRMGLDDKEIVALSGAHTLGRSRPDRSGWGKPETKYTKDGPGEPGGQSWTVEWLKFDNSYFKDIKEQRNQDLLVLPTDAALFEDPSFKVYAEKYAEDQEAFFKDYAEAHAKLSDLGAKFDPPEGFSLDDEPAVEEKDPEPAPAPAAAPPPPPVEEKKEAEPTPVPVTVGAAVASSPADDNNGAAPQPEPFVAAKYSYGKFFDGGGNPPLSSFLEDLAAADWGGDKQMGGQMGGTSFLGMARQVAHVVLAHVLRIELKHNLFLLVESPVLIWCENEEHVRECRERTLQNNLEPYPFYSSQPMEHLSPQKFILPLGILLSSLVLLHAIAVPSIDEQAAVLIAWKTTLQTQQPLQSWDSKAWPCNNWRGIRCGTLQGQRVITKITLHGVRLRGSLEALNFSALTTLTSFNLSHNRLTGMIPQSIMSLKELRALILHKNQIRGSLFQLGLTSLTKLRFLVLSNNFLSSSIPKEICSLKRLVSLNLSSNQLGGHIPSEIGFLSKLIRLDLSNNNIIGRLDSLFMTNKPGKYNNKSSLSNLKVLALSSNQLTGPIPHELGDLVSLEYLNLSQNSLVDSIPTKIINLKELKSLDLSDNNLSGHIPEQIGNLVRLRSLKLNSNQLSGHIPNNLGNLAKLCFLYLQSNKLSWHIPQELGSLLNLKDLQLYDNKLIGSIPNSLGNLTELSVLSLSGNTLTGSIPNNICNLTKLSILSLWRNQLSGYISQELGKMLNLESLYLSENMLTGSIPNSLGNLTKLSFLDLSRNQLSGHIPQELGYLVDLKILSLYDNVLTGFIPNNIGNFTKLSILSLSGNMLTGSIPNSLGNLLRLSTLSVWRNQLSGCISQELGNLVNLENLYLSENMLTGSIPNSLGNLTKLTALHIRSTQLSGSIPKEISSLMNLNILHIDQNKLSGELPLGLCAGGQLQNFTAQDNNLVGPLPTSLLNCKTLVRVRLERNQLEGDISEMGLHPNLVYIDMSSNKLYGQLSHRWGECAKLTTLRASNNRITGVIPSSMGKLSQLGRLDVSSNEIEGHIPPEIGNVVSLFNLSLANNMLQGTIPKEVGSLQNLEYLDLSSNNLSGQIHGSIENCLKLRLLRLGHNRLDGSIPVKLGMLVSLQELLDLSDNSFSGIIPSQLGALSMLEALNLSHNTLNGSIPSSFQGMISLSSLDVSYNNLEGPVPHINFLEEAPIEWFMHNKKLCGTVKALPPCDLNQKGGQGKKFKSILLGIVGAAGMSIVFIMSLVAWQCKRKKYGEQSENGVGDAKVFSVWNFEGGEACRQIFETTKYFNETHCIGTGGNGSVYRAQLPTVHGKFLVSEYMDRGSLSRYLENHNIAIELDWMRRISIVKDVANALSYIHHDCFAPIVHRDITSNNILLDQEFRACISDFGIAKVLDVEASNCTKLAGTKGYLAPELAYTTRVTEKCDVYSFGVLVFELFMGHHPGDFLLSFSMAKESTTLKDLLDARIPLPKAETASEIFRVIMAAVQCLDPNPSRRPTMQHVTRMFSTAEGPSNPDHLHVDIIIPAYYQ</sequence>
<dbReference type="Pfam" id="PF00560">
    <property type="entry name" value="LRR_1"/>
    <property type="match status" value="5"/>
</dbReference>
<evidence type="ECO:0000256" key="23">
    <source>
        <dbReference type="ARBA" id="ARBA00022958"/>
    </source>
</evidence>
<keyword evidence="7" id="KW-0150">Chloroplast</keyword>
<dbReference type="InterPro" id="IPR002207">
    <property type="entry name" value="Peroxidase_I"/>
</dbReference>
<feature type="region of interest" description="Disordered" evidence="34">
    <location>
        <begin position="346"/>
        <end position="392"/>
    </location>
</feature>
<comment type="catalytic activity">
    <reaction evidence="31">
        <text>L-threonyl-[protein] + ATP = O-phospho-L-threonyl-[protein] + ADP + H(+)</text>
        <dbReference type="Rhea" id="RHEA:46608"/>
        <dbReference type="Rhea" id="RHEA-COMP:11060"/>
        <dbReference type="Rhea" id="RHEA-COMP:11605"/>
        <dbReference type="ChEBI" id="CHEBI:15378"/>
        <dbReference type="ChEBI" id="CHEBI:30013"/>
        <dbReference type="ChEBI" id="CHEBI:30616"/>
        <dbReference type="ChEBI" id="CHEBI:61977"/>
        <dbReference type="ChEBI" id="CHEBI:456216"/>
        <dbReference type="EC" id="2.7.11.1"/>
    </reaction>
</comment>
<dbReference type="InterPro" id="IPR051716">
    <property type="entry name" value="Plant_RL_S/T_kinase"/>
</dbReference>
<dbReference type="InterPro" id="IPR055414">
    <property type="entry name" value="LRR_R13L4/SHOC2-like"/>
</dbReference>
<evidence type="ECO:0000313" key="38">
    <source>
        <dbReference type="EnsemblPlants" id="OGLUM02G20600.1"/>
    </source>
</evidence>
<dbReference type="InterPro" id="IPR003591">
    <property type="entry name" value="Leu-rich_rpt_typical-subtyp"/>
</dbReference>
<evidence type="ECO:0000256" key="10">
    <source>
        <dbReference type="ARBA" id="ARBA00022614"/>
    </source>
</evidence>
<dbReference type="InterPro" id="IPR010255">
    <property type="entry name" value="Haem_peroxidase_sf"/>
</dbReference>
<dbReference type="SMART" id="SM00365">
    <property type="entry name" value="LRR_SD22"/>
    <property type="match status" value="11"/>
</dbReference>
<dbReference type="STRING" id="40148.A0A0D9YTJ6"/>
<evidence type="ECO:0000259" key="36">
    <source>
        <dbReference type="PROSITE" id="PS50011"/>
    </source>
</evidence>
<evidence type="ECO:0000256" key="30">
    <source>
        <dbReference type="ARBA" id="ARBA00023324"/>
    </source>
</evidence>
<dbReference type="FunFam" id="1.10.520.10:FF:000007">
    <property type="entry name" value="L-ascorbate peroxidase S chloroplastic/mitochondrial"/>
    <property type="match status" value="1"/>
</dbReference>
<dbReference type="GO" id="GO:0009791">
    <property type="term" value="P:post-embryonic development"/>
    <property type="evidence" value="ECO:0007669"/>
    <property type="project" value="UniProtKB-ARBA"/>
</dbReference>
<keyword evidence="23" id="KW-0630">Potassium</keyword>
<dbReference type="GO" id="GO:0006979">
    <property type="term" value="P:response to oxidative stress"/>
    <property type="evidence" value="ECO:0007669"/>
    <property type="project" value="InterPro"/>
</dbReference>
<dbReference type="GO" id="GO:0009507">
    <property type="term" value="C:chloroplast"/>
    <property type="evidence" value="ECO:0007669"/>
    <property type="project" value="UniProtKB-SubCell"/>
</dbReference>
<dbReference type="PROSITE" id="PS50873">
    <property type="entry name" value="PEROXIDASE_4"/>
    <property type="match status" value="1"/>
</dbReference>
<keyword evidence="21" id="KW-0067">ATP-binding</keyword>
<evidence type="ECO:0000256" key="17">
    <source>
        <dbReference type="ARBA" id="ARBA00022737"/>
    </source>
</evidence>
<evidence type="ECO:0000256" key="4">
    <source>
        <dbReference type="ARBA" id="ARBA00006873"/>
    </source>
</evidence>
<feature type="domain" description="Protein kinase" evidence="36">
    <location>
        <begin position="1446"/>
        <end position="1742"/>
    </location>
</feature>
<evidence type="ECO:0000256" key="32">
    <source>
        <dbReference type="ARBA" id="ARBA00047994"/>
    </source>
</evidence>
<comment type="similarity">
    <text evidence="4">Belongs to the peroxidase family. Ascorbate peroxidase subfamily.</text>
</comment>
<keyword evidence="14 35" id="KW-0812">Transmembrane</keyword>
<feature type="compositionally biased region" description="Low complexity" evidence="34">
    <location>
        <begin position="1"/>
        <end position="13"/>
    </location>
</feature>
<evidence type="ECO:0000256" key="25">
    <source>
        <dbReference type="ARBA" id="ARBA00023002"/>
    </source>
</evidence>
<evidence type="ECO:0000256" key="22">
    <source>
        <dbReference type="ARBA" id="ARBA00022946"/>
    </source>
</evidence>
<dbReference type="PROSITE" id="PS50011">
    <property type="entry name" value="PROTEIN_KINASE_DOM"/>
    <property type="match status" value="1"/>
</dbReference>
<accession>A0A0D9YTJ6</accession>
<evidence type="ECO:0000313" key="39">
    <source>
        <dbReference type="Proteomes" id="UP000026961"/>
    </source>
</evidence>
<evidence type="ECO:0000256" key="35">
    <source>
        <dbReference type="SAM" id="Phobius"/>
    </source>
</evidence>
<dbReference type="GO" id="GO:0005524">
    <property type="term" value="F:ATP binding"/>
    <property type="evidence" value="ECO:0007669"/>
    <property type="project" value="UniProtKB-KW"/>
</dbReference>
<dbReference type="SUPFAM" id="SSF48113">
    <property type="entry name" value="Heme-dependent peroxidases"/>
    <property type="match status" value="1"/>
</dbReference>
<evidence type="ECO:0000256" key="12">
    <source>
        <dbReference type="ARBA" id="ARBA00022640"/>
    </source>
</evidence>
<evidence type="ECO:0000259" key="37">
    <source>
        <dbReference type="PROSITE" id="PS50873"/>
    </source>
</evidence>
<dbReference type="CDD" id="cd00691">
    <property type="entry name" value="ascorbate_peroxidase"/>
    <property type="match status" value="1"/>
</dbReference>
<comment type="catalytic activity">
    <reaction evidence="32">
        <text>L-ascorbate + H2O2 = L-dehydroascorbate + 2 H2O</text>
        <dbReference type="Rhea" id="RHEA:22996"/>
        <dbReference type="ChEBI" id="CHEBI:15377"/>
        <dbReference type="ChEBI" id="CHEBI:16240"/>
        <dbReference type="ChEBI" id="CHEBI:38290"/>
        <dbReference type="ChEBI" id="CHEBI:58539"/>
        <dbReference type="EC" id="1.11.1.11"/>
    </reaction>
</comment>
<keyword evidence="22" id="KW-0809">Transit peptide</keyword>
<evidence type="ECO:0000256" key="15">
    <source>
        <dbReference type="ARBA" id="ARBA00022723"/>
    </source>
</evidence>
<dbReference type="SMART" id="SM00369">
    <property type="entry name" value="LRR_TYP"/>
    <property type="match status" value="18"/>
</dbReference>
<dbReference type="GO" id="GO:0006952">
    <property type="term" value="P:defense response"/>
    <property type="evidence" value="ECO:0007669"/>
    <property type="project" value="UniProtKB-ARBA"/>
</dbReference>
<dbReference type="eggNOG" id="ENOG502QQYD">
    <property type="taxonomic scope" value="Eukaryota"/>
</dbReference>
<keyword evidence="15" id="KW-0479">Metal-binding</keyword>
<dbReference type="FunFam" id="1.10.420.10:FF:000005">
    <property type="entry name" value="L-ascorbate peroxidase T, chloroplastic"/>
    <property type="match status" value="1"/>
</dbReference>
<evidence type="ECO:0000256" key="13">
    <source>
        <dbReference type="ARBA" id="ARBA00022679"/>
    </source>
</evidence>
<evidence type="ECO:0000256" key="16">
    <source>
        <dbReference type="ARBA" id="ARBA00022729"/>
    </source>
</evidence>
<dbReference type="Pfam" id="PF07714">
    <property type="entry name" value="PK_Tyr_Ser-Thr"/>
    <property type="match status" value="1"/>
</dbReference>
<reference evidence="38" key="2">
    <citation type="submission" date="2018-05" db="EMBL/GenBank/DDBJ databases">
        <title>OgluRS3 (Oryza glumaepatula Reference Sequence Version 3).</title>
        <authorList>
            <person name="Zhang J."/>
            <person name="Kudrna D."/>
            <person name="Lee S."/>
            <person name="Talag J."/>
            <person name="Welchert J."/>
            <person name="Wing R.A."/>
        </authorList>
    </citation>
    <scope>NUCLEOTIDE SEQUENCE [LARGE SCALE GENOMIC DNA]</scope>
</reference>
<keyword evidence="29" id="KW-0325">Glycoprotein</keyword>
<dbReference type="Proteomes" id="UP000026961">
    <property type="component" value="Chromosome 2"/>
</dbReference>
<keyword evidence="13" id="KW-0808">Transferase</keyword>
<dbReference type="SUPFAM" id="SSF52047">
    <property type="entry name" value="RNI-like"/>
    <property type="match status" value="1"/>
</dbReference>
<feature type="domain" description="Plant heme peroxidase family profile" evidence="37">
    <location>
        <begin position="134"/>
        <end position="359"/>
    </location>
</feature>
<dbReference type="GO" id="GO:0042744">
    <property type="term" value="P:hydrogen peroxide catabolic process"/>
    <property type="evidence" value="ECO:0007669"/>
    <property type="project" value="UniProtKB-KW"/>
</dbReference>
<dbReference type="PROSITE" id="PS00109">
    <property type="entry name" value="PROTEIN_KINASE_TYR"/>
    <property type="match status" value="1"/>
</dbReference>
<dbReference type="Gene3D" id="3.80.10.10">
    <property type="entry name" value="Ribonuclease Inhibitor"/>
    <property type="match status" value="4"/>
</dbReference>
<keyword evidence="8" id="KW-0597">Phosphoprotein</keyword>
<keyword evidence="16" id="KW-0732">Signal</keyword>
<dbReference type="PANTHER" id="PTHR48053">
    <property type="entry name" value="LEUCINE RICH REPEAT FAMILY PROTEIN, EXPRESSED"/>
    <property type="match status" value="1"/>
</dbReference>
<comment type="catalytic activity">
    <reaction evidence="33">
        <text>L-seryl-[protein] + ATP = O-phospho-L-seryl-[protein] + ADP + H(+)</text>
        <dbReference type="Rhea" id="RHEA:17989"/>
        <dbReference type="Rhea" id="RHEA-COMP:9863"/>
        <dbReference type="Rhea" id="RHEA-COMP:11604"/>
        <dbReference type="ChEBI" id="CHEBI:15378"/>
        <dbReference type="ChEBI" id="CHEBI:29999"/>
        <dbReference type="ChEBI" id="CHEBI:30616"/>
        <dbReference type="ChEBI" id="CHEBI:83421"/>
        <dbReference type="ChEBI" id="CHEBI:456216"/>
        <dbReference type="EC" id="2.7.11.1"/>
    </reaction>
</comment>
<dbReference type="Gene3D" id="1.10.520.10">
    <property type="match status" value="1"/>
</dbReference>
<dbReference type="GO" id="GO:0004674">
    <property type="term" value="F:protein serine/threonine kinase activity"/>
    <property type="evidence" value="ECO:0007669"/>
    <property type="project" value="UniProtKB-KW"/>
</dbReference>
<evidence type="ECO:0000256" key="28">
    <source>
        <dbReference type="ARBA" id="ARBA00023170"/>
    </source>
</evidence>
<keyword evidence="28" id="KW-0675">Receptor</keyword>
<dbReference type="InterPro" id="IPR001611">
    <property type="entry name" value="Leu-rich_rpt"/>
</dbReference>
<dbReference type="FunFam" id="3.80.10.10:FF:000299">
    <property type="entry name" value="Piriformospora indica-insensitive protein 2"/>
    <property type="match status" value="1"/>
</dbReference>
<organism evidence="38">
    <name type="scientific">Oryza glumipatula</name>
    <dbReference type="NCBI Taxonomy" id="40148"/>
    <lineage>
        <taxon>Eukaryota</taxon>
        <taxon>Viridiplantae</taxon>
        <taxon>Streptophyta</taxon>
        <taxon>Embryophyta</taxon>
        <taxon>Tracheophyta</taxon>
        <taxon>Spermatophyta</taxon>
        <taxon>Magnoliopsida</taxon>
        <taxon>Liliopsida</taxon>
        <taxon>Poales</taxon>
        <taxon>Poaceae</taxon>
        <taxon>BOP clade</taxon>
        <taxon>Oryzoideae</taxon>
        <taxon>Oryzeae</taxon>
        <taxon>Oryzinae</taxon>
        <taxon>Oryza</taxon>
    </lineage>
</organism>
<evidence type="ECO:0000256" key="6">
    <source>
        <dbReference type="ARBA" id="ARBA00022527"/>
    </source>
</evidence>
<feature type="transmembrane region" description="Helical" evidence="35">
    <location>
        <begin position="1447"/>
        <end position="1468"/>
    </location>
</feature>
<dbReference type="GO" id="GO:0046872">
    <property type="term" value="F:metal ion binding"/>
    <property type="evidence" value="ECO:0007669"/>
    <property type="project" value="UniProtKB-KW"/>
</dbReference>
<keyword evidence="19" id="KW-0418">Kinase</keyword>
<protein>
    <submittedName>
        <fullName evidence="38">Uncharacterized protein</fullName>
    </submittedName>
</protein>
<keyword evidence="20" id="KW-0106">Calcium</keyword>
<evidence type="ECO:0000256" key="1">
    <source>
        <dbReference type="ARBA" id="ARBA00001970"/>
    </source>
</evidence>
<keyword evidence="17" id="KW-0677">Repeat</keyword>
<evidence type="ECO:0000256" key="8">
    <source>
        <dbReference type="ARBA" id="ARBA00022553"/>
    </source>
</evidence>
<comment type="subcellular location">
    <subcellularLocation>
        <location evidence="3">Cell membrane</location>
        <topology evidence="3">Single-pass type I membrane protein</topology>
    </subcellularLocation>
    <subcellularLocation>
        <location evidence="2">Plastid</location>
        <location evidence="2">Chloroplast</location>
    </subcellularLocation>
</comment>
<dbReference type="EnsemblPlants" id="OGLUM02G20600.1">
    <property type="protein sequence ID" value="OGLUM02G20600.1"/>
    <property type="gene ID" value="OGLUM02G20600"/>
</dbReference>
<dbReference type="Pfam" id="PF23598">
    <property type="entry name" value="LRR_14"/>
    <property type="match status" value="2"/>
</dbReference>
<keyword evidence="9" id="KW-0575">Peroxidase</keyword>
<dbReference type="Pfam" id="PF13855">
    <property type="entry name" value="LRR_8"/>
    <property type="match status" value="2"/>
</dbReference>
<keyword evidence="27 35" id="KW-0472">Membrane</keyword>
<comment type="cofactor">
    <cofactor evidence="1">
        <name>heme b</name>
        <dbReference type="ChEBI" id="CHEBI:60344"/>
    </cofactor>
</comment>
<dbReference type="InterPro" id="IPR019793">
    <property type="entry name" value="Peroxidases_heam-ligand_BS"/>
</dbReference>
<keyword evidence="11" id="KW-0349">Heme</keyword>
<dbReference type="Pfam" id="PF00141">
    <property type="entry name" value="peroxidase"/>
    <property type="match status" value="1"/>
</dbReference>
<evidence type="ECO:0000256" key="19">
    <source>
        <dbReference type="ARBA" id="ARBA00022777"/>
    </source>
</evidence>
<evidence type="ECO:0000256" key="31">
    <source>
        <dbReference type="ARBA" id="ARBA00047899"/>
    </source>
</evidence>
<dbReference type="PRINTS" id="PR00458">
    <property type="entry name" value="PEROXIDASE"/>
</dbReference>
<keyword evidence="5" id="KW-1003">Cell membrane</keyword>
<dbReference type="InterPro" id="IPR011009">
    <property type="entry name" value="Kinase-like_dom_sf"/>
</dbReference>
<keyword evidence="18" id="KW-0547">Nucleotide-binding</keyword>
<dbReference type="PRINTS" id="PR00459">
    <property type="entry name" value="ASPEROXIDASE"/>
</dbReference>
<evidence type="ECO:0000256" key="2">
    <source>
        <dbReference type="ARBA" id="ARBA00004229"/>
    </source>
</evidence>
<evidence type="ECO:0000256" key="5">
    <source>
        <dbReference type="ARBA" id="ARBA00022475"/>
    </source>
</evidence>
<evidence type="ECO:0000256" key="26">
    <source>
        <dbReference type="ARBA" id="ARBA00023004"/>
    </source>
</evidence>
<evidence type="ECO:0000256" key="29">
    <source>
        <dbReference type="ARBA" id="ARBA00023180"/>
    </source>
</evidence>
<dbReference type="PROSITE" id="PS51450">
    <property type="entry name" value="LRR"/>
    <property type="match status" value="2"/>
</dbReference>
<evidence type="ECO:0000256" key="33">
    <source>
        <dbReference type="ARBA" id="ARBA00048679"/>
    </source>
</evidence>
<name>A0A0D9YTJ6_9ORYZ</name>
<dbReference type="InterPro" id="IPR013210">
    <property type="entry name" value="LRR_N_plant-typ"/>
</dbReference>
<keyword evidence="6" id="KW-0723">Serine/threonine-protein kinase</keyword>
<dbReference type="FunFam" id="3.80.10.10:FF:000400">
    <property type="entry name" value="Nuclear pore complex protein NUP107"/>
    <property type="match status" value="1"/>
</dbReference>
<dbReference type="InterPro" id="IPR032675">
    <property type="entry name" value="LRR_dom_sf"/>
</dbReference>
<evidence type="ECO:0000256" key="20">
    <source>
        <dbReference type="ARBA" id="ARBA00022837"/>
    </source>
</evidence>
<keyword evidence="25" id="KW-0560">Oxidoreductase</keyword>
<dbReference type="GO" id="GO:0051707">
    <property type="term" value="P:response to other organism"/>
    <property type="evidence" value="ECO:0007669"/>
    <property type="project" value="UniProtKB-ARBA"/>
</dbReference>
<dbReference type="GO" id="GO:0020037">
    <property type="term" value="F:heme binding"/>
    <property type="evidence" value="ECO:0007669"/>
    <property type="project" value="InterPro"/>
</dbReference>
<dbReference type="Gene3D" id="1.10.420.10">
    <property type="entry name" value="Peroxidase, domain 2"/>
    <property type="match status" value="1"/>
</dbReference>
<keyword evidence="26" id="KW-0408">Iron</keyword>
<dbReference type="GO" id="GO:0016688">
    <property type="term" value="F:L-ascorbate peroxidase activity"/>
    <property type="evidence" value="ECO:0007669"/>
    <property type="project" value="UniProtKB-EC"/>
</dbReference>
<dbReference type="Gene3D" id="1.10.510.10">
    <property type="entry name" value="Transferase(Phosphotransferase) domain 1"/>
    <property type="match status" value="1"/>
</dbReference>
<dbReference type="FunFam" id="3.80.10.10:FF:000356">
    <property type="entry name" value="LRR receptor-like serine/threonine-protein kinase"/>
    <property type="match status" value="1"/>
</dbReference>
<dbReference type="InterPro" id="IPR002016">
    <property type="entry name" value="Haem_peroxidase"/>
</dbReference>